<dbReference type="InterPro" id="IPR001916">
    <property type="entry name" value="Glyco_hydro_22"/>
</dbReference>
<dbReference type="InterPro" id="IPR023346">
    <property type="entry name" value="Lysozyme-like_dom_sf"/>
</dbReference>
<dbReference type="GO" id="GO:0003796">
    <property type="term" value="F:lysozyme activity"/>
    <property type="evidence" value="ECO:0007669"/>
    <property type="project" value="UniProtKB-EC"/>
</dbReference>
<keyword evidence="4" id="KW-0081">Bacteriolytic enzyme</keyword>
<organism evidence="10 11">
    <name type="scientific">Chironomus riparius</name>
    <dbReference type="NCBI Taxonomy" id="315576"/>
    <lineage>
        <taxon>Eukaryota</taxon>
        <taxon>Metazoa</taxon>
        <taxon>Ecdysozoa</taxon>
        <taxon>Arthropoda</taxon>
        <taxon>Hexapoda</taxon>
        <taxon>Insecta</taxon>
        <taxon>Pterygota</taxon>
        <taxon>Neoptera</taxon>
        <taxon>Endopterygota</taxon>
        <taxon>Diptera</taxon>
        <taxon>Nematocera</taxon>
        <taxon>Chironomoidea</taxon>
        <taxon>Chironomidae</taxon>
        <taxon>Chironominae</taxon>
        <taxon>Chironomus</taxon>
    </lineage>
</organism>
<dbReference type="EC" id="3.2.1.17" evidence="3"/>
<dbReference type="InterPro" id="IPR000974">
    <property type="entry name" value="Glyco_hydro_22_lys"/>
</dbReference>
<reference evidence="10" key="2">
    <citation type="submission" date="2022-10" db="EMBL/GenBank/DDBJ databases">
        <authorList>
            <consortium name="ENA_rothamsted_submissions"/>
            <consortium name="culmorum"/>
            <person name="King R."/>
        </authorList>
    </citation>
    <scope>NUCLEOTIDE SEQUENCE</scope>
</reference>
<evidence type="ECO:0000256" key="6">
    <source>
        <dbReference type="ARBA" id="ARBA00023295"/>
    </source>
</evidence>
<reference evidence="10" key="1">
    <citation type="submission" date="2022-01" db="EMBL/GenBank/DDBJ databases">
        <authorList>
            <person name="King R."/>
        </authorList>
    </citation>
    <scope>NUCLEOTIDE SEQUENCE</scope>
</reference>
<name>A0A9N9RP81_9DIPT</name>
<proteinExistence type="inferred from homology"/>
<keyword evidence="11" id="KW-1185">Reference proteome</keyword>
<evidence type="ECO:0000256" key="3">
    <source>
        <dbReference type="ARBA" id="ARBA00012732"/>
    </source>
</evidence>
<dbReference type="SUPFAM" id="SSF53955">
    <property type="entry name" value="Lysozyme-like"/>
    <property type="match status" value="1"/>
</dbReference>
<dbReference type="AlphaFoldDB" id="A0A9N9RP81"/>
<feature type="signal peptide" evidence="8">
    <location>
        <begin position="1"/>
        <end position="20"/>
    </location>
</feature>
<evidence type="ECO:0000256" key="4">
    <source>
        <dbReference type="ARBA" id="ARBA00022638"/>
    </source>
</evidence>
<evidence type="ECO:0000313" key="10">
    <source>
        <dbReference type="EMBL" id="CAG9800382.1"/>
    </source>
</evidence>
<dbReference type="PROSITE" id="PS51348">
    <property type="entry name" value="GLYCOSYL_HYDROL_F22_2"/>
    <property type="match status" value="1"/>
</dbReference>
<dbReference type="PANTHER" id="PTHR11407">
    <property type="entry name" value="LYSOZYME C"/>
    <property type="match status" value="1"/>
</dbReference>
<dbReference type="FunFam" id="1.10.530.10:FF:000001">
    <property type="entry name" value="Lysozyme C"/>
    <property type="match status" value="1"/>
</dbReference>
<dbReference type="OrthoDB" id="6692707at2759"/>
<keyword evidence="6" id="KW-0326">Glycosidase</keyword>
<dbReference type="Gene3D" id="1.10.530.10">
    <property type="match status" value="1"/>
</dbReference>
<keyword evidence="5" id="KW-1015">Disulfide bond</keyword>
<dbReference type="EMBL" id="OU895877">
    <property type="protein sequence ID" value="CAG9800382.1"/>
    <property type="molecule type" value="Genomic_DNA"/>
</dbReference>
<dbReference type="Proteomes" id="UP001153620">
    <property type="component" value="Chromosome 1"/>
</dbReference>
<evidence type="ECO:0000256" key="5">
    <source>
        <dbReference type="ARBA" id="ARBA00023157"/>
    </source>
</evidence>
<evidence type="ECO:0000259" key="9">
    <source>
        <dbReference type="PROSITE" id="PS00128"/>
    </source>
</evidence>
<evidence type="ECO:0000256" key="8">
    <source>
        <dbReference type="SAM" id="SignalP"/>
    </source>
</evidence>
<dbReference type="GO" id="GO:0031640">
    <property type="term" value="P:killing of cells of another organism"/>
    <property type="evidence" value="ECO:0007669"/>
    <property type="project" value="UniProtKB-KW"/>
</dbReference>
<keyword evidence="4" id="KW-0929">Antimicrobial</keyword>
<dbReference type="PROSITE" id="PS00128">
    <property type="entry name" value="GLYCOSYL_HYDROL_F22_1"/>
    <property type="match status" value="1"/>
</dbReference>
<evidence type="ECO:0000256" key="1">
    <source>
        <dbReference type="ARBA" id="ARBA00000632"/>
    </source>
</evidence>
<dbReference type="GO" id="GO:0042742">
    <property type="term" value="P:defense response to bacterium"/>
    <property type="evidence" value="ECO:0007669"/>
    <property type="project" value="UniProtKB-KW"/>
</dbReference>
<feature type="chain" id="PRO_5040179910" description="lysozyme" evidence="8">
    <location>
        <begin position="21"/>
        <end position="149"/>
    </location>
</feature>
<evidence type="ECO:0000256" key="7">
    <source>
        <dbReference type="RuleBase" id="RU004440"/>
    </source>
</evidence>
<dbReference type="PANTHER" id="PTHR11407:SF63">
    <property type="entry name" value="LYSOZYME C"/>
    <property type="match status" value="1"/>
</dbReference>
<dbReference type="Pfam" id="PF00062">
    <property type="entry name" value="Lys"/>
    <property type="match status" value="1"/>
</dbReference>
<evidence type="ECO:0000313" key="11">
    <source>
        <dbReference type="Proteomes" id="UP001153620"/>
    </source>
</evidence>
<evidence type="ECO:0000256" key="2">
    <source>
        <dbReference type="ARBA" id="ARBA00010859"/>
    </source>
</evidence>
<dbReference type="PRINTS" id="PR00135">
    <property type="entry name" value="LYZLACT"/>
</dbReference>
<dbReference type="CDD" id="cd16899">
    <property type="entry name" value="LYZ_C_invert"/>
    <property type="match status" value="1"/>
</dbReference>
<keyword evidence="6" id="KW-0378">Hydrolase</keyword>
<feature type="domain" description="Glycosyl hydrolases family 22 (GH22)" evidence="9">
    <location>
        <begin position="90"/>
        <end position="108"/>
    </location>
</feature>
<sequence length="149" mass="16789">MKAVIFVLVLIGWVGVQVHAKIYLSCELAKELGSSTIERHLIPHWICLAQAESQMNTSKVVDMPNKSSNYGIFQINSKDYCSKDRKGGLCNIKCSDLLDDNIKDDIKCAKDIFARDGFKAWKGWVNRCKSTSTTEKNNALPNLINCQYK</sequence>
<accession>A0A9N9RP81</accession>
<gene>
    <name evidence="10" type="ORF">CHIRRI_LOCUS3325</name>
</gene>
<keyword evidence="8" id="KW-0732">Signal</keyword>
<comment type="similarity">
    <text evidence="2 7">Belongs to the glycosyl hydrolase 22 family.</text>
</comment>
<dbReference type="PRINTS" id="PR00137">
    <property type="entry name" value="LYSOZYME"/>
</dbReference>
<dbReference type="SMART" id="SM00263">
    <property type="entry name" value="LYZ1"/>
    <property type="match status" value="1"/>
</dbReference>
<dbReference type="InterPro" id="IPR019799">
    <property type="entry name" value="Glyco_hydro_22_CS"/>
</dbReference>
<comment type="catalytic activity">
    <reaction evidence="1">
        <text>Hydrolysis of (1-&gt;4)-beta-linkages between N-acetylmuramic acid and N-acetyl-D-glucosamine residues in a peptidoglycan and between N-acetyl-D-glucosamine residues in chitodextrins.</text>
        <dbReference type="EC" id="3.2.1.17"/>
    </reaction>
</comment>
<protein>
    <recommendedName>
        <fullName evidence="3">lysozyme</fullName>
        <ecNumber evidence="3">3.2.1.17</ecNumber>
    </recommendedName>
</protein>